<dbReference type="AlphaFoldDB" id="A0A9W6GT28"/>
<dbReference type="Gene3D" id="2.40.420.20">
    <property type="match status" value="1"/>
</dbReference>
<organism evidence="12 13">
    <name type="scientific">Methylocystis echinoides</name>
    <dbReference type="NCBI Taxonomy" id="29468"/>
    <lineage>
        <taxon>Bacteria</taxon>
        <taxon>Pseudomonadati</taxon>
        <taxon>Pseudomonadota</taxon>
        <taxon>Alphaproteobacteria</taxon>
        <taxon>Hyphomicrobiales</taxon>
        <taxon>Methylocystaceae</taxon>
        <taxon>Methylocystis</taxon>
    </lineage>
</organism>
<protein>
    <submittedName>
        <fullName evidence="12">Multidrug transporter</fullName>
    </submittedName>
</protein>
<evidence type="ECO:0000256" key="6">
    <source>
        <dbReference type="ARBA" id="ARBA00023136"/>
    </source>
</evidence>
<dbReference type="Gene3D" id="2.40.50.100">
    <property type="match status" value="1"/>
</dbReference>
<evidence type="ECO:0000256" key="5">
    <source>
        <dbReference type="ARBA" id="ARBA00022519"/>
    </source>
</evidence>
<dbReference type="PANTHER" id="PTHR30469:SF12">
    <property type="entry name" value="MULTIDRUG RESISTANCE PROTEIN MDTA"/>
    <property type="match status" value="1"/>
</dbReference>
<name>A0A9W6GT28_9HYPH</name>
<dbReference type="RefSeq" id="WP_281801524.1">
    <property type="nucleotide sequence ID" value="NZ_BSEC01000001.1"/>
</dbReference>
<proteinExistence type="inferred from homology"/>
<dbReference type="Pfam" id="PF25876">
    <property type="entry name" value="HH_MFP_RND"/>
    <property type="match status" value="1"/>
</dbReference>
<dbReference type="EMBL" id="BSEC01000001">
    <property type="protein sequence ID" value="GLI92356.1"/>
    <property type="molecule type" value="Genomic_DNA"/>
</dbReference>
<feature type="domain" description="Multidrug resistance protein MdtA-like barrel-sandwich hybrid" evidence="9">
    <location>
        <begin position="89"/>
        <end position="233"/>
    </location>
</feature>
<dbReference type="Pfam" id="PF25944">
    <property type="entry name" value="Beta-barrel_RND"/>
    <property type="match status" value="1"/>
</dbReference>
<evidence type="ECO:0000313" key="12">
    <source>
        <dbReference type="EMBL" id="GLI92356.1"/>
    </source>
</evidence>
<evidence type="ECO:0000313" key="13">
    <source>
        <dbReference type="Proteomes" id="UP001144323"/>
    </source>
</evidence>
<evidence type="ECO:0000256" key="2">
    <source>
        <dbReference type="ARBA" id="ARBA00009477"/>
    </source>
</evidence>
<keyword evidence="13" id="KW-1185">Reference proteome</keyword>
<dbReference type="SUPFAM" id="SSF111369">
    <property type="entry name" value="HlyD-like secretion proteins"/>
    <property type="match status" value="1"/>
</dbReference>
<feature type="domain" description="Multidrug resistance protein MdtA-like alpha-helical hairpin" evidence="8">
    <location>
        <begin position="129"/>
        <end position="199"/>
    </location>
</feature>
<dbReference type="Gene3D" id="2.40.30.170">
    <property type="match status" value="1"/>
</dbReference>
<dbReference type="Proteomes" id="UP001144323">
    <property type="component" value="Unassembled WGS sequence"/>
</dbReference>
<evidence type="ECO:0000256" key="7">
    <source>
        <dbReference type="SAM" id="MobiDB-lite"/>
    </source>
</evidence>
<dbReference type="InterPro" id="IPR058626">
    <property type="entry name" value="MdtA-like_b-barrel"/>
</dbReference>
<comment type="caution">
    <text evidence="12">The sequence shown here is derived from an EMBL/GenBank/DDBJ whole genome shotgun (WGS) entry which is preliminary data.</text>
</comment>
<evidence type="ECO:0000259" key="10">
    <source>
        <dbReference type="Pfam" id="PF25944"/>
    </source>
</evidence>
<sequence>MSSDLAAARRHEGSWRPGLPRGRIGLLALISALGLAGAYFGVSRNAATPAADARAAGRGAATRVTAGDVIQSDFPLILSGLGTVTPSATALVKPRIAGHLTEVNFTEAQNVKAGDVIASVDARPYHLALAQAEGQMQKDLALLQNAERDLVRYETLSHKMKGVISAQQIDTQRALISQYKGTVAIDRALVEQARLNLSYCRIVSPIDGRLGLRHIDKGNYVQPGDANGVAVVTLLTPITVVFTIPENHLPDVLKKFRAGDTPTVVAYDHDRTHELARGRLIAIDNQIDPSSGTIKLRAEFPNQDERLFPNQFVNADLLLDTLRDVALAPVAAVQQGARGPFVYTVTAEKTVQSRPVKLGPSGAERVVIEEGLRPGERVVTEGADRLRDGAAVTTASEREGDAARPPAKPRAS</sequence>
<dbReference type="PANTHER" id="PTHR30469">
    <property type="entry name" value="MULTIDRUG RESISTANCE PROTEIN MDTA"/>
    <property type="match status" value="1"/>
</dbReference>
<keyword evidence="3" id="KW-0813">Transport</keyword>
<dbReference type="NCBIfam" id="TIGR01730">
    <property type="entry name" value="RND_mfp"/>
    <property type="match status" value="1"/>
</dbReference>
<gene>
    <name evidence="12" type="ORF">LMG27198_13480</name>
</gene>
<dbReference type="Pfam" id="PF25967">
    <property type="entry name" value="RND-MFP_C"/>
    <property type="match status" value="1"/>
</dbReference>
<accession>A0A9W6GT28</accession>
<evidence type="ECO:0000256" key="1">
    <source>
        <dbReference type="ARBA" id="ARBA00004236"/>
    </source>
</evidence>
<evidence type="ECO:0000259" key="9">
    <source>
        <dbReference type="Pfam" id="PF25917"/>
    </source>
</evidence>
<dbReference type="GO" id="GO:1990281">
    <property type="term" value="C:efflux pump complex"/>
    <property type="evidence" value="ECO:0007669"/>
    <property type="project" value="TreeGrafter"/>
</dbReference>
<evidence type="ECO:0000259" key="8">
    <source>
        <dbReference type="Pfam" id="PF25876"/>
    </source>
</evidence>
<evidence type="ECO:0000259" key="11">
    <source>
        <dbReference type="Pfam" id="PF25967"/>
    </source>
</evidence>
<feature type="domain" description="Multidrug resistance protein MdtA-like beta-barrel" evidence="10">
    <location>
        <begin position="237"/>
        <end position="320"/>
    </location>
</feature>
<evidence type="ECO:0000256" key="4">
    <source>
        <dbReference type="ARBA" id="ARBA00022475"/>
    </source>
</evidence>
<dbReference type="GO" id="GO:0015562">
    <property type="term" value="F:efflux transmembrane transporter activity"/>
    <property type="evidence" value="ECO:0007669"/>
    <property type="project" value="TreeGrafter"/>
</dbReference>
<dbReference type="InterPro" id="IPR058624">
    <property type="entry name" value="MdtA-like_HH"/>
</dbReference>
<dbReference type="InterPro" id="IPR058625">
    <property type="entry name" value="MdtA-like_BSH"/>
</dbReference>
<comment type="similarity">
    <text evidence="2">Belongs to the membrane fusion protein (MFP) (TC 8.A.1) family.</text>
</comment>
<reference evidence="12" key="1">
    <citation type="journal article" date="2023" name="Int. J. Syst. Evol. Microbiol.">
        <title>Methylocystis iwaonis sp. nov., a type II methane-oxidizing bacterium from surface soil of a rice paddy field in Japan, and emended description of the genus Methylocystis (ex Whittenbury et al. 1970) Bowman et al. 1993.</title>
        <authorList>
            <person name="Kaise H."/>
            <person name="Sawadogo J.B."/>
            <person name="Alam M.S."/>
            <person name="Ueno C."/>
            <person name="Dianou D."/>
            <person name="Shinjo R."/>
            <person name="Asakawa S."/>
        </authorList>
    </citation>
    <scope>NUCLEOTIDE SEQUENCE</scope>
    <source>
        <strain evidence="12">LMG27198</strain>
    </source>
</reference>
<keyword evidence="6" id="KW-0472">Membrane</keyword>
<feature type="region of interest" description="Disordered" evidence="7">
    <location>
        <begin position="379"/>
        <end position="412"/>
    </location>
</feature>
<dbReference type="InterPro" id="IPR006143">
    <property type="entry name" value="RND_pump_MFP"/>
</dbReference>
<keyword evidence="4" id="KW-1003">Cell membrane</keyword>
<dbReference type="Pfam" id="PF25917">
    <property type="entry name" value="BSH_RND"/>
    <property type="match status" value="1"/>
</dbReference>
<dbReference type="InterPro" id="IPR058627">
    <property type="entry name" value="MdtA-like_C"/>
</dbReference>
<feature type="compositionally biased region" description="Basic and acidic residues" evidence="7">
    <location>
        <begin position="379"/>
        <end position="388"/>
    </location>
</feature>
<feature type="domain" description="Multidrug resistance protein MdtA-like C-terminal permuted SH3" evidence="11">
    <location>
        <begin position="325"/>
        <end position="385"/>
    </location>
</feature>
<comment type="subcellular location">
    <subcellularLocation>
        <location evidence="1">Cell membrane</location>
    </subcellularLocation>
</comment>
<evidence type="ECO:0000256" key="3">
    <source>
        <dbReference type="ARBA" id="ARBA00022448"/>
    </source>
</evidence>
<keyword evidence="5" id="KW-0997">Cell inner membrane</keyword>
<dbReference type="Gene3D" id="1.10.287.470">
    <property type="entry name" value="Helix hairpin bin"/>
    <property type="match status" value="1"/>
</dbReference>